<feature type="non-terminal residue" evidence="14">
    <location>
        <position position="1"/>
    </location>
</feature>
<evidence type="ECO:0000259" key="13">
    <source>
        <dbReference type="Pfam" id="PF24105"/>
    </source>
</evidence>
<keyword evidence="15" id="KW-1185">Reference proteome</keyword>
<dbReference type="eggNOG" id="KOG0973">
    <property type="taxonomic scope" value="Eukaryota"/>
</dbReference>
<keyword evidence="5" id="KW-0677">Repeat</keyword>
<dbReference type="PROSITE" id="PS50082">
    <property type="entry name" value="WD_REPEATS_2"/>
    <property type="match status" value="2"/>
</dbReference>
<dbReference type="InterPro" id="IPR036322">
    <property type="entry name" value="WD40_repeat_dom_sf"/>
</dbReference>
<evidence type="ECO:0000259" key="12">
    <source>
        <dbReference type="Pfam" id="PF07569"/>
    </source>
</evidence>
<dbReference type="PANTHER" id="PTHR13831:SF0">
    <property type="entry name" value="PROTEIN HIRA"/>
    <property type="match status" value="1"/>
</dbReference>
<dbReference type="eggNOG" id="KOG0531">
    <property type="taxonomic scope" value="Eukaryota"/>
</dbReference>
<gene>
    <name evidence="16" type="primary">hira-1</name>
    <name evidence="14 16" type="ORF">CBG03541</name>
    <name evidence="14" type="ORF">CBG_03541</name>
</gene>
<dbReference type="WormBase" id="CBG03541">
    <property type="protein sequence ID" value="CBP43138"/>
    <property type="gene ID" value="WBGene00026387"/>
    <property type="gene designation" value="Cbr-hira-1"/>
</dbReference>
<feature type="region of interest" description="Disordered" evidence="11">
    <location>
        <begin position="698"/>
        <end position="732"/>
    </location>
</feature>
<evidence type="ECO:0000313" key="16">
    <source>
        <dbReference type="WormBase" id="CBG03541"/>
    </source>
</evidence>
<dbReference type="FunCoup" id="A8WVA7">
    <property type="interactions" value="2714"/>
</dbReference>
<dbReference type="Pfam" id="PF14580">
    <property type="entry name" value="LRR_9"/>
    <property type="match status" value="1"/>
</dbReference>
<evidence type="ECO:0000256" key="1">
    <source>
        <dbReference type="ARBA" id="ARBA00004123"/>
    </source>
</evidence>
<evidence type="ECO:0000313" key="15">
    <source>
        <dbReference type="Proteomes" id="UP000008549"/>
    </source>
</evidence>
<feature type="compositionally biased region" description="Polar residues" evidence="11">
    <location>
        <begin position="701"/>
        <end position="716"/>
    </location>
</feature>
<evidence type="ECO:0000256" key="6">
    <source>
        <dbReference type="ARBA" id="ARBA00022853"/>
    </source>
</evidence>
<feature type="non-terminal residue" evidence="14">
    <location>
        <position position="1201"/>
    </location>
</feature>
<dbReference type="GO" id="GO:0006351">
    <property type="term" value="P:DNA-templated transcription"/>
    <property type="evidence" value="ECO:0007669"/>
    <property type="project" value="InterPro"/>
</dbReference>
<evidence type="ECO:0000256" key="5">
    <source>
        <dbReference type="ARBA" id="ARBA00022737"/>
    </source>
</evidence>
<dbReference type="FunFam" id="2.130.10.10:FF:002935">
    <property type="entry name" value="Protein HIRA"/>
    <property type="match status" value="1"/>
</dbReference>
<dbReference type="InterPro" id="IPR001611">
    <property type="entry name" value="Leu-rich_rpt"/>
</dbReference>
<dbReference type="CTD" id="8589026"/>
<dbReference type="STRING" id="6238.A8WVA7"/>
<evidence type="ECO:0000256" key="2">
    <source>
        <dbReference type="ARBA" id="ARBA00007306"/>
    </source>
</evidence>
<sequence length="1201" mass="133986">NLSLRWNLLKKVPDVQCLSALTHLNLNDNQIEKIENLETLSNLEFLDVSYNRITKIEGLSGLAKLKELHLVHNKIVVIEGLEENTCLEYLELGDNRIRKIENLGHLSKLRRLFLGANQIRKIENLDELSTLRELSLPGNAIQVIEGLDKLSGLRSLSVAQNGIRKIDGLSGLTSLVSLDLNDNIIEKLENVEQFKGVANLMLRKNKLDSWHDLYQLLEMKELTALTLEMNPIYSSDYTYRNRMKQILPEIKILDGFPTTWRQGDAYQPLDSDFYDMGDSYVTEPPFVHHDTGPILAIDCHPSGKKFITCGQKAMSSNGLVVVWNMEPVLSKSKANDENVPKLLFQVESQSQSNSCRWSPDGNRFAFGSDDSSVSVWEYVGRINSLGSITGGAQNVERYKECCVLRGHRMEVLAVEWSPNGKYLASGSLDHRIIVYNARKLPDQIAVLTDCQMPVKGLSWDPIGKYLASLEGDKKLRFWATDSWQCVTSVTEPFEGSKEETVLSRMDWSPDGKYLMTPAAVRDGQPLVKLVQRKSWKSDQFLAGHTKGTTCVRAMPRLLDVTLKNGKRMQLTCAAVGSRDKSISIWIFPGTVKPLLAINNIFHHTVMDFAWCGRSLLACSQDGSVKVINLSENVIGDMITNEAMSDLCYQIYSIRPPQYETGGQNDENDLDSMDALDNSLSGNNNSFITCPEDIVNRRKQLDQSQKSSNIPNKSTKTTPKEMEASAHEKKMMEERNKQIEVVKDGKRRIQPVFCGTTAATSSDVPEPVKKTTFAAPPPVKKRAVVPVSKDEVDLEESSDSDDDDEDEEEDDEMETSEAESGRSRKRKTPASTTRPMMAMDLKKPVLRPMEPKSLQTTQGTVVMEAPEQQPRLSQHVLDRKGMFVEVDNRWKQGGVETTQIKLVKKRQTEDVEDDGEEERRTVQECVWMTVIGVPVIMVAANKHHVLLGCGDKSIRAYRTICGSHMFCLRLDALPVIIGVKENAAFALTESAHLNTWNLKSGKAIVARQPLFDCVEATADNSLISVDVSESGVPLIVFSNGSIFTYNVSLSCWIQAITTNVLGRLTSAISDAQLERNDGTTAGPLVRLLKRMRKQTTAPGVQPQVVKAIKESQLEQLLHCAEQLGNPHDYQTILMLYVETLCEGGSEKKMKNVLNELTRNGAPMQVCGLRRAALCDDVTRIIKQRQPAIAERIGAGAAGTTNT</sequence>
<evidence type="ECO:0000313" key="14">
    <source>
        <dbReference type="EMBL" id="CAP24418.1"/>
    </source>
</evidence>
<evidence type="ECO:0000256" key="7">
    <source>
        <dbReference type="ARBA" id="ARBA00023015"/>
    </source>
</evidence>
<reference evidence="14 15" key="1">
    <citation type="journal article" date="2003" name="PLoS Biol.">
        <title>The genome sequence of Caenorhabditis briggsae: a platform for comparative genomics.</title>
        <authorList>
            <person name="Stein L.D."/>
            <person name="Bao Z."/>
            <person name="Blasiar D."/>
            <person name="Blumenthal T."/>
            <person name="Brent M.R."/>
            <person name="Chen N."/>
            <person name="Chinwalla A."/>
            <person name="Clarke L."/>
            <person name="Clee C."/>
            <person name="Coghlan A."/>
            <person name="Coulson A."/>
            <person name="D'Eustachio P."/>
            <person name="Fitch D.H."/>
            <person name="Fulton L.A."/>
            <person name="Fulton R.E."/>
            <person name="Griffiths-Jones S."/>
            <person name="Harris T.W."/>
            <person name="Hillier L.W."/>
            <person name="Kamath R."/>
            <person name="Kuwabara P.E."/>
            <person name="Mardis E.R."/>
            <person name="Marra M.A."/>
            <person name="Miner T.L."/>
            <person name="Minx P."/>
            <person name="Mullikin J.C."/>
            <person name="Plumb R.W."/>
            <person name="Rogers J."/>
            <person name="Schein J.E."/>
            <person name="Sohrmann M."/>
            <person name="Spieth J."/>
            <person name="Stajich J.E."/>
            <person name="Wei C."/>
            <person name="Willey D."/>
            <person name="Wilson R.K."/>
            <person name="Durbin R."/>
            <person name="Waterston R.H."/>
        </authorList>
    </citation>
    <scope>NUCLEOTIDE SEQUENCE [LARGE SCALE GENOMIC DNA]</scope>
    <source>
        <strain evidence="14 15">AF16</strain>
    </source>
</reference>
<feature type="compositionally biased region" description="Acidic residues" evidence="11">
    <location>
        <begin position="791"/>
        <end position="816"/>
    </location>
</feature>
<dbReference type="AlphaFoldDB" id="A8WVA7"/>
<feature type="repeat" description="WD" evidence="10">
    <location>
        <begin position="357"/>
        <end position="377"/>
    </location>
</feature>
<dbReference type="OMA" id="WVTHDGY"/>
<accession>A8WVA7</accession>
<evidence type="ECO:0000256" key="4">
    <source>
        <dbReference type="ARBA" id="ARBA00022614"/>
    </source>
</evidence>
<dbReference type="KEGG" id="cbr:CBG_03541"/>
<dbReference type="Proteomes" id="UP000008549">
    <property type="component" value="Unassembled WGS sequence"/>
</dbReference>
<feature type="domain" description="Protein HIRA-like C-terminal" evidence="12">
    <location>
        <begin position="968"/>
        <end position="1155"/>
    </location>
</feature>
<evidence type="ECO:0000256" key="9">
    <source>
        <dbReference type="ARBA" id="ARBA00023242"/>
    </source>
</evidence>
<dbReference type="InterPro" id="IPR003591">
    <property type="entry name" value="Leu-rich_rpt_typical-subtyp"/>
</dbReference>
<keyword evidence="9" id="KW-0539">Nucleus</keyword>
<keyword evidence="3 10" id="KW-0853">WD repeat</keyword>
<reference evidence="14 15" key="2">
    <citation type="journal article" date="2011" name="PLoS Genet.">
        <title>Caenorhabditis briggsae recombinant inbred line genotypes reveal inter-strain incompatibility and the evolution of recombination.</title>
        <authorList>
            <person name="Ross J.A."/>
            <person name="Koboldt D.C."/>
            <person name="Staisch J.E."/>
            <person name="Chamberlin H.M."/>
            <person name="Gupta B.P."/>
            <person name="Miller R.D."/>
            <person name="Baird S.E."/>
            <person name="Haag E.S."/>
        </authorList>
    </citation>
    <scope>NUCLEOTIDE SEQUENCE [LARGE SCALE GENOMIC DNA]</scope>
    <source>
        <strain evidence="14 15">AF16</strain>
    </source>
</reference>
<dbReference type="SMART" id="SM00320">
    <property type="entry name" value="WD40"/>
    <property type="match status" value="6"/>
</dbReference>
<dbReference type="GO" id="GO:0000417">
    <property type="term" value="C:HIR complex"/>
    <property type="evidence" value="ECO:0000318"/>
    <property type="project" value="GO_Central"/>
</dbReference>
<dbReference type="Pfam" id="PF07569">
    <property type="entry name" value="Hira"/>
    <property type="match status" value="1"/>
</dbReference>
<comment type="subcellular location">
    <subcellularLocation>
        <location evidence="1">Nucleus</location>
    </subcellularLocation>
</comment>
<dbReference type="SMART" id="SM00369">
    <property type="entry name" value="LRR_TYP"/>
    <property type="match status" value="6"/>
</dbReference>
<dbReference type="InterPro" id="IPR011494">
    <property type="entry name" value="HIRA-like_C"/>
</dbReference>
<dbReference type="PROSITE" id="PS50294">
    <property type="entry name" value="WD_REPEATS_REGION"/>
    <property type="match status" value="1"/>
</dbReference>
<keyword evidence="6" id="KW-0156">Chromatin regulator</keyword>
<dbReference type="SMART" id="SM00365">
    <property type="entry name" value="LRR_SD22"/>
    <property type="match status" value="8"/>
</dbReference>
<keyword evidence="7" id="KW-0805">Transcription regulation</keyword>
<feature type="repeat" description="WD" evidence="10">
    <location>
        <begin position="404"/>
        <end position="436"/>
    </location>
</feature>
<dbReference type="Gene3D" id="3.80.10.10">
    <property type="entry name" value="Ribonuclease Inhibitor"/>
    <property type="match status" value="2"/>
</dbReference>
<name>A8WVA7_CAEBR</name>
<evidence type="ECO:0000256" key="10">
    <source>
        <dbReference type="PROSITE-ProRule" id="PRU00221"/>
    </source>
</evidence>
<dbReference type="InterPro" id="IPR019015">
    <property type="entry name" value="HIRA_B_motif"/>
</dbReference>
<dbReference type="GeneID" id="8589026"/>
<dbReference type="GO" id="GO:0000785">
    <property type="term" value="C:chromatin"/>
    <property type="evidence" value="ECO:0000318"/>
    <property type="project" value="GO_Central"/>
</dbReference>
<dbReference type="InParanoid" id="A8WVA7"/>
<dbReference type="Pfam" id="PF24105">
    <property type="entry name" value="Beta-prop_CAF1B_HIR1"/>
    <property type="match status" value="1"/>
</dbReference>
<feature type="domain" description="CAF1B/HIR1 beta-propeller" evidence="13">
    <location>
        <begin position="283"/>
        <end position="632"/>
    </location>
</feature>
<keyword evidence="8" id="KW-0804">Transcription</keyword>
<dbReference type="GO" id="GO:0006355">
    <property type="term" value="P:regulation of DNA-templated transcription"/>
    <property type="evidence" value="ECO:0007669"/>
    <property type="project" value="InterPro"/>
</dbReference>
<evidence type="ECO:0000256" key="8">
    <source>
        <dbReference type="ARBA" id="ARBA00023163"/>
    </source>
</evidence>
<feature type="region of interest" description="Disordered" evidence="11">
    <location>
        <begin position="757"/>
        <end position="837"/>
    </location>
</feature>
<dbReference type="InterPro" id="IPR031120">
    <property type="entry name" value="HIR1-like"/>
</dbReference>
<evidence type="ECO:0000256" key="3">
    <source>
        <dbReference type="ARBA" id="ARBA00022574"/>
    </source>
</evidence>
<protein>
    <submittedName>
        <fullName evidence="14">Protein CBG03541</fullName>
    </submittedName>
</protein>
<organism evidence="14 15">
    <name type="scientific">Caenorhabditis briggsae</name>
    <dbReference type="NCBI Taxonomy" id="6238"/>
    <lineage>
        <taxon>Eukaryota</taxon>
        <taxon>Metazoa</taxon>
        <taxon>Ecdysozoa</taxon>
        <taxon>Nematoda</taxon>
        <taxon>Chromadorea</taxon>
        <taxon>Rhabditida</taxon>
        <taxon>Rhabditina</taxon>
        <taxon>Rhabditomorpha</taxon>
        <taxon>Rhabditoidea</taxon>
        <taxon>Rhabditidae</taxon>
        <taxon>Peloderinae</taxon>
        <taxon>Caenorhabditis</taxon>
    </lineage>
</organism>
<dbReference type="InterPro" id="IPR001680">
    <property type="entry name" value="WD40_rpt"/>
</dbReference>
<comment type="similarity">
    <text evidence="2">Belongs to the WD repeat HIR1 family.</text>
</comment>
<dbReference type="RefSeq" id="XP_002647027.1">
    <property type="nucleotide sequence ID" value="XM_002646981.1"/>
</dbReference>
<dbReference type="Pfam" id="PF12799">
    <property type="entry name" value="LRR_4"/>
    <property type="match status" value="2"/>
</dbReference>
<dbReference type="SUPFAM" id="SSF52058">
    <property type="entry name" value="L domain-like"/>
    <property type="match status" value="1"/>
</dbReference>
<dbReference type="Pfam" id="PF09453">
    <property type="entry name" value="HIRA_B"/>
    <property type="match status" value="1"/>
</dbReference>
<proteinExistence type="inferred from homology"/>
<keyword evidence="4" id="KW-0433">Leucine-rich repeat</keyword>
<dbReference type="InterPro" id="IPR015943">
    <property type="entry name" value="WD40/YVTN_repeat-like_dom_sf"/>
</dbReference>
<dbReference type="InterPro" id="IPR055410">
    <property type="entry name" value="Beta-prop_CAF1B_HIR1"/>
</dbReference>
<dbReference type="GO" id="GO:0006338">
    <property type="term" value="P:chromatin remodeling"/>
    <property type="evidence" value="ECO:0000318"/>
    <property type="project" value="GO_Central"/>
</dbReference>
<dbReference type="InterPro" id="IPR025875">
    <property type="entry name" value="Leu-rich_rpt_4"/>
</dbReference>
<feature type="compositionally biased region" description="Basic and acidic residues" evidence="11">
    <location>
        <begin position="717"/>
        <end position="732"/>
    </location>
</feature>
<dbReference type="SUPFAM" id="SSF50978">
    <property type="entry name" value="WD40 repeat-like"/>
    <property type="match status" value="2"/>
</dbReference>
<evidence type="ECO:0000256" key="11">
    <source>
        <dbReference type="SAM" id="MobiDB-lite"/>
    </source>
</evidence>
<dbReference type="Gene3D" id="2.130.10.10">
    <property type="entry name" value="YVTN repeat-like/Quinoprotein amine dehydrogenase"/>
    <property type="match status" value="2"/>
</dbReference>
<dbReference type="PROSITE" id="PS51450">
    <property type="entry name" value="LRR"/>
    <property type="match status" value="8"/>
</dbReference>
<dbReference type="HOGENOM" id="CLU_004372_0_1_1"/>
<dbReference type="EMBL" id="HE601339">
    <property type="protein sequence ID" value="CAP24418.1"/>
    <property type="molecule type" value="Genomic_DNA"/>
</dbReference>
<dbReference type="InterPro" id="IPR032675">
    <property type="entry name" value="LRR_dom_sf"/>
</dbReference>
<dbReference type="GO" id="GO:0005634">
    <property type="term" value="C:nucleus"/>
    <property type="evidence" value="ECO:0007669"/>
    <property type="project" value="UniProtKB-SubCell"/>
</dbReference>
<dbReference type="PANTHER" id="PTHR13831">
    <property type="entry name" value="MEMBER OF THE HIR1 FAMILY OF WD-REPEAT PROTEINS"/>
    <property type="match status" value="1"/>
</dbReference>